<dbReference type="PANTHER" id="PTHR38686:SF1">
    <property type="entry name" value="APOLIPOPROTEIN N-ACYLTRANSFERASE"/>
    <property type="match status" value="1"/>
</dbReference>
<reference evidence="11 12" key="2">
    <citation type="submission" date="2019-01" db="EMBL/GenBank/DDBJ databases">
        <authorList>
            <person name="Li Y."/>
        </authorList>
    </citation>
    <scope>NUCLEOTIDE SEQUENCE [LARGE SCALE GENOMIC DNA]</scope>
    <source>
        <strain evidence="11 12">2D-5</strain>
    </source>
</reference>
<dbReference type="InterPro" id="IPR003010">
    <property type="entry name" value="C-N_Hydrolase"/>
</dbReference>
<evidence type="ECO:0000256" key="2">
    <source>
        <dbReference type="ARBA" id="ARBA00010065"/>
    </source>
</evidence>
<dbReference type="Proteomes" id="UP000285710">
    <property type="component" value="Unassembled WGS sequence"/>
</dbReference>
<dbReference type="InterPro" id="IPR036526">
    <property type="entry name" value="C-N_Hydrolase_sf"/>
</dbReference>
<dbReference type="CDD" id="cd07571">
    <property type="entry name" value="ALP_N-acyl_transferase"/>
    <property type="match status" value="1"/>
</dbReference>
<dbReference type="UniPathway" id="UPA00666"/>
<feature type="transmembrane region" description="Helical" evidence="9">
    <location>
        <begin position="148"/>
        <end position="171"/>
    </location>
</feature>
<feature type="domain" description="CN hydrolase" evidence="10">
    <location>
        <begin position="211"/>
        <end position="454"/>
    </location>
</feature>
<keyword evidence="3 9" id="KW-1003">Cell membrane</keyword>
<keyword evidence="6 9" id="KW-1133">Transmembrane helix</keyword>
<feature type="transmembrane region" description="Helical" evidence="9">
    <location>
        <begin position="49"/>
        <end position="67"/>
    </location>
</feature>
<keyword evidence="8 9" id="KW-0012">Acyltransferase</keyword>
<evidence type="ECO:0000313" key="12">
    <source>
        <dbReference type="Proteomes" id="UP000285710"/>
    </source>
</evidence>
<comment type="subcellular location">
    <subcellularLocation>
        <location evidence="1 9">Cell membrane</location>
        <topology evidence="1 9">Multi-pass membrane protein</topology>
    </subcellularLocation>
</comment>
<protein>
    <recommendedName>
        <fullName evidence="9">Apolipoprotein N-acyltransferase</fullName>
        <shortName evidence="9">ALP N-acyltransferase</shortName>
        <ecNumber evidence="9">2.3.1.269</ecNumber>
    </recommendedName>
</protein>
<evidence type="ECO:0000256" key="6">
    <source>
        <dbReference type="ARBA" id="ARBA00022989"/>
    </source>
</evidence>
<evidence type="ECO:0000256" key="3">
    <source>
        <dbReference type="ARBA" id="ARBA00022475"/>
    </source>
</evidence>
<dbReference type="EC" id="2.3.1.269" evidence="9"/>
<name>A0A443J3Q2_9RHOB</name>
<accession>A0A443J3Q2</accession>
<dbReference type="GO" id="GO:0005886">
    <property type="term" value="C:plasma membrane"/>
    <property type="evidence" value="ECO:0007669"/>
    <property type="project" value="UniProtKB-SubCell"/>
</dbReference>
<dbReference type="HAMAP" id="MF_01148">
    <property type="entry name" value="Lnt"/>
    <property type="match status" value="1"/>
</dbReference>
<comment type="pathway">
    <text evidence="9">Protein modification; lipoprotein biosynthesis (N-acyl transfer).</text>
</comment>
<dbReference type="NCBIfam" id="TIGR00546">
    <property type="entry name" value="lnt"/>
    <property type="match status" value="1"/>
</dbReference>
<dbReference type="SUPFAM" id="SSF56317">
    <property type="entry name" value="Carbon-nitrogen hydrolase"/>
    <property type="match status" value="1"/>
</dbReference>
<feature type="transmembrane region" description="Helical" evidence="9">
    <location>
        <begin position="28"/>
        <end position="44"/>
    </location>
</feature>
<dbReference type="GO" id="GO:0016410">
    <property type="term" value="F:N-acyltransferase activity"/>
    <property type="evidence" value="ECO:0007669"/>
    <property type="project" value="UniProtKB-UniRule"/>
</dbReference>
<dbReference type="Gene3D" id="3.60.110.10">
    <property type="entry name" value="Carbon-nitrogen hydrolase"/>
    <property type="match status" value="1"/>
</dbReference>
<evidence type="ECO:0000256" key="9">
    <source>
        <dbReference type="HAMAP-Rule" id="MF_01148"/>
    </source>
</evidence>
<dbReference type="PANTHER" id="PTHR38686">
    <property type="entry name" value="APOLIPOPROTEIN N-ACYLTRANSFERASE"/>
    <property type="match status" value="1"/>
</dbReference>
<organism evidence="11 12">
    <name type="scientific">Paenirhodobacter populi</name>
    <dbReference type="NCBI Taxonomy" id="2306993"/>
    <lineage>
        <taxon>Bacteria</taxon>
        <taxon>Pseudomonadati</taxon>
        <taxon>Pseudomonadota</taxon>
        <taxon>Alphaproteobacteria</taxon>
        <taxon>Rhodobacterales</taxon>
        <taxon>Rhodobacter group</taxon>
        <taxon>Paenirhodobacter</taxon>
    </lineage>
</organism>
<evidence type="ECO:0000256" key="5">
    <source>
        <dbReference type="ARBA" id="ARBA00022692"/>
    </source>
</evidence>
<dbReference type="PROSITE" id="PS50263">
    <property type="entry name" value="CN_HYDROLASE"/>
    <property type="match status" value="1"/>
</dbReference>
<proteinExistence type="inferred from homology"/>
<evidence type="ECO:0000313" key="11">
    <source>
        <dbReference type="EMBL" id="RWR14946.1"/>
    </source>
</evidence>
<evidence type="ECO:0000259" key="10">
    <source>
        <dbReference type="PROSITE" id="PS50263"/>
    </source>
</evidence>
<comment type="similarity">
    <text evidence="2 9">Belongs to the CN hydrolase family. Apolipoprotein N-acyltransferase subfamily.</text>
</comment>
<keyword evidence="7 9" id="KW-0472">Membrane</keyword>
<keyword evidence="11" id="KW-0449">Lipoprotein</keyword>
<feature type="transmembrane region" description="Helical" evidence="9">
    <location>
        <begin position="111"/>
        <end position="136"/>
    </location>
</feature>
<dbReference type="Pfam" id="PF20154">
    <property type="entry name" value="LNT_N"/>
    <property type="match status" value="1"/>
</dbReference>
<dbReference type="AlphaFoldDB" id="A0A443J3Q2"/>
<evidence type="ECO:0000256" key="8">
    <source>
        <dbReference type="ARBA" id="ARBA00023315"/>
    </source>
</evidence>
<dbReference type="InterPro" id="IPR004563">
    <property type="entry name" value="Apolipo_AcylTrfase"/>
</dbReference>
<comment type="catalytic activity">
    <reaction evidence="9">
        <text>N-terminal S-1,2-diacyl-sn-glyceryl-L-cysteinyl-[lipoprotein] + a glycerophospholipid = N-acyl-S-1,2-diacyl-sn-glyceryl-L-cysteinyl-[lipoprotein] + a 2-acyl-sn-glycero-3-phospholipid + H(+)</text>
        <dbReference type="Rhea" id="RHEA:48228"/>
        <dbReference type="Rhea" id="RHEA-COMP:14681"/>
        <dbReference type="Rhea" id="RHEA-COMP:14684"/>
        <dbReference type="ChEBI" id="CHEBI:15378"/>
        <dbReference type="ChEBI" id="CHEBI:136912"/>
        <dbReference type="ChEBI" id="CHEBI:140656"/>
        <dbReference type="ChEBI" id="CHEBI:140657"/>
        <dbReference type="ChEBI" id="CHEBI:140660"/>
        <dbReference type="EC" id="2.3.1.269"/>
    </reaction>
</comment>
<dbReference type="EMBL" id="SAUW01000002">
    <property type="protein sequence ID" value="RWR14946.1"/>
    <property type="molecule type" value="Genomic_DNA"/>
</dbReference>
<evidence type="ECO:0000256" key="4">
    <source>
        <dbReference type="ARBA" id="ARBA00022679"/>
    </source>
</evidence>
<comment type="function">
    <text evidence="9">Catalyzes the phospholipid dependent N-acylation of the N-terminal cysteine of apolipoprotein, the last step in lipoprotein maturation.</text>
</comment>
<dbReference type="Pfam" id="PF00795">
    <property type="entry name" value="CN_hydrolase"/>
    <property type="match status" value="1"/>
</dbReference>
<feature type="transmembrane region" description="Helical" evidence="9">
    <location>
        <begin position="178"/>
        <end position="197"/>
    </location>
</feature>
<reference evidence="11 12" key="1">
    <citation type="submission" date="2019-01" db="EMBL/GenBank/DDBJ databases">
        <title>Sinorhodobacter populi sp. nov. isolated from the symptomatic bark tissue of Populus euramericana canker.</title>
        <authorList>
            <person name="Xu G."/>
        </authorList>
    </citation>
    <scope>NUCLEOTIDE SEQUENCE [LARGE SCALE GENOMIC DNA]</scope>
    <source>
        <strain evidence="11 12">2D-5</strain>
    </source>
</reference>
<sequence>MRPRWSVLSGAAVLGAVAALGQAPFDLWFLALPALSGLIALAAWSRAGWTGFAGGFGYALVAMFWIVEPFMVEPEIYGWMAPFALVLMAAGMGLFWALGCGLGARFVRGPAGIAVGLAAIDALRSYVFTGFPWVLFGHIWIGTPVAQLAAWIGPIGLSLLTLALAALPWVLGRKAGTGLAVLVLAGAWGTGALRLAAPEAPRPDPVHLRLVQPDATQALKWDPDHQLEFFYRHLDLTAQDPAPGQPRPDLVIWPETAVPFLLNRAGQGIEMIANAAQGAPVALGIQRSEDMRYFNSLAVIGPDAQVEDVYDKVHLVPFGEYIPYGDLMAKIGIGAFAAQQGNGYTPGKAETLLDLGRLGRVAPLICYESIFPQDIRRVPGRPDWIMLVTNDAWFGNVSGPWQHLAQARLIAIEFGLPVARAANTGVSAMIDAKGRVTAELGMNRQGVIDAVLPPSLPETLYARTGDWPAIVLIAFLACAIPSFRRNNRVDRVSGRV</sequence>
<comment type="caution">
    <text evidence="11">The sequence shown here is derived from an EMBL/GenBank/DDBJ whole genome shotgun (WGS) entry which is preliminary data.</text>
</comment>
<keyword evidence="5 9" id="KW-0812">Transmembrane</keyword>
<feature type="transmembrane region" description="Helical" evidence="9">
    <location>
        <begin position="79"/>
        <end position="99"/>
    </location>
</feature>
<dbReference type="GO" id="GO:0042158">
    <property type="term" value="P:lipoprotein biosynthetic process"/>
    <property type="evidence" value="ECO:0007669"/>
    <property type="project" value="UniProtKB-UniRule"/>
</dbReference>
<keyword evidence="4 9" id="KW-0808">Transferase</keyword>
<dbReference type="InterPro" id="IPR045378">
    <property type="entry name" value="LNT_N"/>
</dbReference>
<gene>
    <name evidence="9 11" type="primary">lnt</name>
    <name evidence="11" type="ORF">D2T33_02125</name>
</gene>
<keyword evidence="12" id="KW-1185">Reference proteome</keyword>
<evidence type="ECO:0000256" key="7">
    <source>
        <dbReference type="ARBA" id="ARBA00023136"/>
    </source>
</evidence>
<evidence type="ECO:0000256" key="1">
    <source>
        <dbReference type="ARBA" id="ARBA00004651"/>
    </source>
</evidence>